<dbReference type="AlphaFoldDB" id="D6TLT1"/>
<dbReference type="FunCoup" id="D6TLT1">
    <property type="interactions" value="20"/>
</dbReference>
<comment type="caution">
    <text evidence="2">The sequence shown here is derived from an EMBL/GenBank/DDBJ whole genome shotgun (WGS) entry which is preliminary data.</text>
</comment>
<keyword evidence="1" id="KW-1133">Transmembrane helix</keyword>
<sequence>MLASLFVLADGITIRLGDNVWSFGWNIILYLVIAAIVGLVAEYIVGWRLPLGIVGAIIAALVGIWLMTQVIVITGIGDFVLFGVPLFRALLGAIILVALWHLLTYGLTRRRRYRRAEV</sequence>
<protein>
    <recommendedName>
        <fullName evidence="4">GlsB/YeaQ/YmgE family stress response membrane protein</fullName>
    </recommendedName>
</protein>
<keyword evidence="3" id="KW-1185">Reference proteome</keyword>
<proteinExistence type="predicted"/>
<keyword evidence="1" id="KW-0812">Transmembrane</keyword>
<dbReference type="Proteomes" id="UP000004508">
    <property type="component" value="Unassembled WGS sequence"/>
</dbReference>
<evidence type="ECO:0000313" key="3">
    <source>
        <dbReference type="Proteomes" id="UP000004508"/>
    </source>
</evidence>
<dbReference type="InParanoid" id="D6TLT1"/>
<evidence type="ECO:0000256" key="1">
    <source>
        <dbReference type="SAM" id="Phobius"/>
    </source>
</evidence>
<gene>
    <name evidence="2" type="ORF">Krac_8042</name>
</gene>
<feature type="transmembrane region" description="Helical" evidence="1">
    <location>
        <begin position="27"/>
        <end position="45"/>
    </location>
</feature>
<reference evidence="2 3" key="1">
    <citation type="journal article" date="2011" name="Stand. Genomic Sci.">
        <title>Non-contiguous finished genome sequence and contextual data of the filamentous soil bacterium Ktedonobacter racemifer type strain (SOSP1-21).</title>
        <authorList>
            <person name="Chang Y.J."/>
            <person name="Land M."/>
            <person name="Hauser L."/>
            <person name="Chertkov O."/>
            <person name="Del Rio T.G."/>
            <person name="Nolan M."/>
            <person name="Copeland A."/>
            <person name="Tice H."/>
            <person name="Cheng J.F."/>
            <person name="Lucas S."/>
            <person name="Han C."/>
            <person name="Goodwin L."/>
            <person name="Pitluck S."/>
            <person name="Ivanova N."/>
            <person name="Ovchinikova G."/>
            <person name="Pati A."/>
            <person name="Chen A."/>
            <person name="Palaniappan K."/>
            <person name="Mavromatis K."/>
            <person name="Liolios K."/>
            <person name="Brettin T."/>
            <person name="Fiebig A."/>
            <person name="Rohde M."/>
            <person name="Abt B."/>
            <person name="Goker M."/>
            <person name="Detter J.C."/>
            <person name="Woyke T."/>
            <person name="Bristow J."/>
            <person name="Eisen J.A."/>
            <person name="Markowitz V."/>
            <person name="Hugenholtz P."/>
            <person name="Kyrpides N.C."/>
            <person name="Klenk H.P."/>
            <person name="Lapidus A."/>
        </authorList>
    </citation>
    <scope>NUCLEOTIDE SEQUENCE [LARGE SCALE GENOMIC DNA]</scope>
    <source>
        <strain evidence="3">DSM 44963</strain>
    </source>
</reference>
<dbReference type="RefSeq" id="WP_007911285.1">
    <property type="nucleotide sequence ID" value="NZ_ADVG01000002.1"/>
</dbReference>
<accession>D6TLT1</accession>
<feature type="transmembrane region" description="Helical" evidence="1">
    <location>
        <begin position="52"/>
        <end position="73"/>
    </location>
</feature>
<keyword evidence="1" id="KW-0472">Membrane</keyword>
<dbReference type="STRING" id="485913.Krac_8042"/>
<feature type="transmembrane region" description="Helical" evidence="1">
    <location>
        <begin position="79"/>
        <end position="105"/>
    </location>
</feature>
<name>D6TLT1_KTERA</name>
<dbReference type="EMBL" id="ADVG01000002">
    <property type="protein sequence ID" value="EFH86731.1"/>
    <property type="molecule type" value="Genomic_DNA"/>
</dbReference>
<dbReference type="OrthoDB" id="163369at2"/>
<organism evidence="2 3">
    <name type="scientific">Ktedonobacter racemifer DSM 44963</name>
    <dbReference type="NCBI Taxonomy" id="485913"/>
    <lineage>
        <taxon>Bacteria</taxon>
        <taxon>Bacillati</taxon>
        <taxon>Chloroflexota</taxon>
        <taxon>Ktedonobacteria</taxon>
        <taxon>Ktedonobacterales</taxon>
        <taxon>Ktedonobacteraceae</taxon>
        <taxon>Ktedonobacter</taxon>
    </lineage>
</organism>
<evidence type="ECO:0000313" key="2">
    <source>
        <dbReference type="EMBL" id="EFH86731.1"/>
    </source>
</evidence>
<evidence type="ECO:0008006" key="4">
    <source>
        <dbReference type="Google" id="ProtNLM"/>
    </source>
</evidence>